<dbReference type="AlphaFoldDB" id="A0A517Y1Y5"/>
<accession>A0A517Y1Y5</accession>
<feature type="transmembrane region" description="Helical" evidence="1">
    <location>
        <begin position="322"/>
        <end position="345"/>
    </location>
</feature>
<dbReference type="EMBL" id="CP036273">
    <property type="protein sequence ID" value="QDU23772.1"/>
    <property type="molecule type" value="Genomic_DNA"/>
</dbReference>
<feature type="transmembrane region" description="Helical" evidence="1">
    <location>
        <begin position="61"/>
        <end position="82"/>
    </location>
</feature>
<name>A0A517Y1Y5_9BACT</name>
<gene>
    <name evidence="2" type="ORF">ETAA1_57790</name>
</gene>
<sequence length="360" mass="36087">MPPFRVTLVVASAGWVGVSAAAAVGPPSPPLFWAGFTITLALATANLAAATARGTGPVARAAHVGLALGAYAAAFPAAHALLGAGHFDAPPGAGPGAWAAFALAHLLRAADALDLVRDWGAVQAVRHTSPTAAGLLVGFHLIAGAFVVDAIGRAAGRARRTFVGDMPRTMAVVLLAVFARLGLAACVAVLLGMAIGQLQNSGIRVFDWRAVPLAAAAAVACLGLLRLATRLRDRSMVGPADPGDALGELGADAGRPLARAGAVVLAPASVALLVALVSITGLAANEIGTAGMAWWAVDQALRGADFADVMQLFDLRVTAGPALPAAVLPAVCLRAAGSAVVGVAVHRLWRLARPAPVPTR</sequence>
<feature type="transmembrane region" description="Helical" evidence="1">
    <location>
        <begin position="208"/>
        <end position="228"/>
    </location>
</feature>
<feature type="transmembrane region" description="Helical" evidence="1">
    <location>
        <begin position="172"/>
        <end position="196"/>
    </location>
</feature>
<organism evidence="2 3">
    <name type="scientific">Urbifossiella limnaea</name>
    <dbReference type="NCBI Taxonomy" id="2528023"/>
    <lineage>
        <taxon>Bacteria</taxon>
        <taxon>Pseudomonadati</taxon>
        <taxon>Planctomycetota</taxon>
        <taxon>Planctomycetia</taxon>
        <taxon>Gemmatales</taxon>
        <taxon>Gemmataceae</taxon>
        <taxon>Urbifossiella</taxon>
    </lineage>
</organism>
<reference evidence="2 3" key="1">
    <citation type="submission" date="2019-02" db="EMBL/GenBank/DDBJ databases">
        <title>Deep-cultivation of Planctomycetes and their phenomic and genomic characterization uncovers novel biology.</title>
        <authorList>
            <person name="Wiegand S."/>
            <person name="Jogler M."/>
            <person name="Boedeker C."/>
            <person name="Pinto D."/>
            <person name="Vollmers J."/>
            <person name="Rivas-Marin E."/>
            <person name="Kohn T."/>
            <person name="Peeters S.H."/>
            <person name="Heuer A."/>
            <person name="Rast P."/>
            <person name="Oberbeckmann S."/>
            <person name="Bunk B."/>
            <person name="Jeske O."/>
            <person name="Meyerdierks A."/>
            <person name="Storesund J.E."/>
            <person name="Kallscheuer N."/>
            <person name="Luecker S."/>
            <person name="Lage O.M."/>
            <person name="Pohl T."/>
            <person name="Merkel B.J."/>
            <person name="Hornburger P."/>
            <person name="Mueller R.-W."/>
            <person name="Bruemmer F."/>
            <person name="Labrenz M."/>
            <person name="Spormann A.M."/>
            <person name="Op den Camp H."/>
            <person name="Overmann J."/>
            <person name="Amann R."/>
            <person name="Jetten M.S.M."/>
            <person name="Mascher T."/>
            <person name="Medema M.H."/>
            <person name="Devos D.P."/>
            <person name="Kaster A.-K."/>
            <person name="Ovreas L."/>
            <person name="Rohde M."/>
            <person name="Galperin M.Y."/>
            <person name="Jogler C."/>
        </authorList>
    </citation>
    <scope>NUCLEOTIDE SEQUENCE [LARGE SCALE GENOMIC DNA]</scope>
    <source>
        <strain evidence="2 3">ETA_A1</strain>
    </source>
</reference>
<keyword evidence="3" id="KW-1185">Reference proteome</keyword>
<evidence type="ECO:0000313" key="3">
    <source>
        <dbReference type="Proteomes" id="UP000319576"/>
    </source>
</evidence>
<dbReference type="KEGG" id="uli:ETAA1_57790"/>
<evidence type="ECO:0000256" key="1">
    <source>
        <dbReference type="SAM" id="Phobius"/>
    </source>
</evidence>
<feature type="transmembrane region" description="Helical" evidence="1">
    <location>
        <begin position="262"/>
        <end position="284"/>
    </location>
</feature>
<protein>
    <submittedName>
        <fullName evidence="2">Uncharacterized protein</fullName>
    </submittedName>
</protein>
<keyword evidence="1" id="KW-0472">Membrane</keyword>
<keyword evidence="1" id="KW-1133">Transmembrane helix</keyword>
<proteinExistence type="predicted"/>
<keyword evidence="1" id="KW-0812">Transmembrane</keyword>
<feature type="transmembrane region" description="Helical" evidence="1">
    <location>
        <begin position="132"/>
        <end position="151"/>
    </location>
</feature>
<evidence type="ECO:0000313" key="2">
    <source>
        <dbReference type="EMBL" id="QDU23772.1"/>
    </source>
</evidence>
<feature type="transmembrane region" description="Helical" evidence="1">
    <location>
        <begin position="31"/>
        <end position="49"/>
    </location>
</feature>
<dbReference type="RefSeq" id="WP_145243996.1">
    <property type="nucleotide sequence ID" value="NZ_CP036273.1"/>
</dbReference>
<dbReference type="Proteomes" id="UP000319576">
    <property type="component" value="Chromosome"/>
</dbReference>